<evidence type="ECO:0008006" key="5">
    <source>
        <dbReference type="Google" id="ProtNLM"/>
    </source>
</evidence>
<dbReference type="InterPro" id="IPR023214">
    <property type="entry name" value="HAD_sf"/>
</dbReference>
<dbReference type="InterPro" id="IPR036412">
    <property type="entry name" value="HAD-like_sf"/>
</dbReference>
<dbReference type="GO" id="GO:0036424">
    <property type="term" value="F:L-phosphoserine phosphatase activity"/>
    <property type="evidence" value="ECO:0007669"/>
    <property type="project" value="TreeGrafter"/>
</dbReference>
<dbReference type="Gene3D" id="3.40.50.1000">
    <property type="entry name" value="HAD superfamily/HAD-like"/>
    <property type="match status" value="1"/>
</dbReference>
<sequence length="207" mass="24094">MKRAFVVDFDGTVTRDDIGHLIIKTFAEEGWGEWEELWIERKITTPMCAEMQWSMVNIAPEDIIDFVKNADFNQGFKEFYEYVSRIGDRIIIASDGFDFYINPILKNSGFDNIEVRCCHLEYKDGWKFSYPNLSKKCGQCGNCKKEIVDKLKEEGYKVYYIGDGYSDRCGCTNADVIFAKSHLARYCEDEKIPHIKFKDFKEIMAAI</sequence>
<reference evidence="3 4" key="1">
    <citation type="journal article" date="2014" name="Genome Announc.">
        <title>Draft Genome Sequence of Fervidicella metallireducens Strain AeBT, an Iron-Reducing Thermoanaerobe from the Great Artesian Basin.</title>
        <authorList>
            <person name="Patel B.K."/>
        </authorList>
    </citation>
    <scope>NUCLEOTIDE SEQUENCE [LARGE SCALE GENOMIC DNA]</scope>
    <source>
        <strain evidence="3 4">AeB</strain>
    </source>
</reference>
<comment type="caution">
    <text evidence="3">The sequence shown here is derived from an EMBL/GenBank/DDBJ whole genome shotgun (WGS) entry which is preliminary data.</text>
</comment>
<dbReference type="Proteomes" id="UP000019681">
    <property type="component" value="Unassembled WGS sequence"/>
</dbReference>
<dbReference type="PANTHER" id="PTHR43344:SF21">
    <property type="entry name" value="POLYOL PHOSPHATE PHOSPHATASE PYP1"/>
    <property type="match status" value="1"/>
</dbReference>
<dbReference type="RefSeq" id="WP_035377034.1">
    <property type="nucleotide sequence ID" value="NZ_AZQP01000001.1"/>
</dbReference>
<dbReference type="NCBIfam" id="TIGR01489">
    <property type="entry name" value="DKMTPPase-SF"/>
    <property type="match status" value="1"/>
</dbReference>
<comment type="similarity">
    <text evidence="1">Belongs to the HAD-like hydrolase superfamily. SerB family.</text>
</comment>
<accession>A0A017S0Z4</accession>
<dbReference type="GO" id="GO:0005737">
    <property type="term" value="C:cytoplasm"/>
    <property type="evidence" value="ECO:0007669"/>
    <property type="project" value="TreeGrafter"/>
</dbReference>
<evidence type="ECO:0000313" key="3">
    <source>
        <dbReference type="EMBL" id="EYE89850.1"/>
    </source>
</evidence>
<dbReference type="STRING" id="1403537.Q428_00080"/>
<dbReference type="NCBIfam" id="TIGR01488">
    <property type="entry name" value="HAD-SF-IB"/>
    <property type="match status" value="1"/>
</dbReference>
<evidence type="ECO:0000313" key="4">
    <source>
        <dbReference type="Proteomes" id="UP000019681"/>
    </source>
</evidence>
<dbReference type="GO" id="GO:0006564">
    <property type="term" value="P:L-serine biosynthetic process"/>
    <property type="evidence" value="ECO:0007669"/>
    <property type="project" value="TreeGrafter"/>
</dbReference>
<dbReference type="SUPFAM" id="SSF56784">
    <property type="entry name" value="HAD-like"/>
    <property type="match status" value="1"/>
</dbReference>
<evidence type="ECO:0000256" key="2">
    <source>
        <dbReference type="ARBA" id="ARBA00022801"/>
    </source>
</evidence>
<dbReference type="GO" id="GO:0000287">
    <property type="term" value="F:magnesium ion binding"/>
    <property type="evidence" value="ECO:0007669"/>
    <property type="project" value="TreeGrafter"/>
</dbReference>
<name>A0A017S0Z4_9CLOT</name>
<evidence type="ECO:0000256" key="1">
    <source>
        <dbReference type="ARBA" id="ARBA00009184"/>
    </source>
</evidence>
<dbReference type="Pfam" id="PF12710">
    <property type="entry name" value="HAD"/>
    <property type="match status" value="1"/>
</dbReference>
<organism evidence="3 4">
    <name type="scientific">Fervidicella metallireducens AeB</name>
    <dbReference type="NCBI Taxonomy" id="1403537"/>
    <lineage>
        <taxon>Bacteria</taxon>
        <taxon>Bacillati</taxon>
        <taxon>Bacillota</taxon>
        <taxon>Clostridia</taxon>
        <taxon>Eubacteriales</taxon>
        <taxon>Clostridiaceae</taxon>
        <taxon>Fervidicella</taxon>
    </lineage>
</organism>
<protein>
    <recommendedName>
        <fullName evidence="5">2,3-diketo-5-methylthio-1-phosphopentane phosphatase</fullName>
    </recommendedName>
</protein>
<proteinExistence type="inferred from homology"/>
<dbReference type="Gene3D" id="3.90.1470.20">
    <property type="match status" value="1"/>
</dbReference>
<gene>
    <name evidence="3" type="ORF">Q428_00080</name>
</gene>
<keyword evidence="2" id="KW-0378">Hydrolase</keyword>
<dbReference type="AlphaFoldDB" id="A0A017S0Z4"/>
<keyword evidence="4" id="KW-1185">Reference proteome</keyword>
<dbReference type="InterPro" id="IPR006384">
    <property type="entry name" value="HAD_hydro_PyrdxlP_Pase-like"/>
</dbReference>
<dbReference type="OrthoDB" id="9804940at2"/>
<dbReference type="PANTHER" id="PTHR43344">
    <property type="entry name" value="PHOSPHOSERINE PHOSPHATASE"/>
    <property type="match status" value="1"/>
</dbReference>
<dbReference type="EMBL" id="AZQP01000001">
    <property type="protein sequence ID" value="EYE89850.1"/>
    <property type="molecule type" value="Genomic_DNA"/>
</dbReference>
<dbReference type="InterPro" id="IPR050582">
    <property type="entry name" value="HAD-like_SerB"/>
</dbReference>